<keyword evidence="2" id="KW-0645">Protease</keyword>
<evidence type="ECO:0000259" key="5">
    <source>
        <dbReference type="Pfam" id="PF01343"/>
    </source>
</evidence>
<keyword evidence="4" id="KW-0720">Serine protease</keyword>
<feature type="domain" description="Peptidase S49" evidence="5">
    <location>
        <begin position="338"/>
        <end position="484"/>
    </location>
</feature>
<dbReference type="PANTHER" id="PTHR33209:SF1">
    <property type="entry name" value="PEPTIDASE S49 DOMAIN-CONTAINING PROTEIN"/>
    <property type="match status" value="1"/>
</dbReference>
<proteinExistence type="inferred from homology"/>
<evidence type="ECO:0000313" key="6">
    <source>
        <dbReference type="EMBL" id="QDC23421.1"/>
    </source>
</evidence>
<evidence type="ECO:0000256" key="3">
    <source>
        <dbReference type="ARBA" id="ARBA00022801"/>
    </source>
</evidence>
<dbReference type="RefSeq" id="WP_139926863.1">
    <property type="nucleotide sequence ID" value="NZ_CP040915.1"/>
</dbReference>
<accession>A0A5B8C1N9</accession>
<evidence type="ECO:0000313" key="7">
    <source>
        <dbReference type="Proteomes" id="UP000314616"/>
    </source>
</evidence>
<keyword evidence="3" id="KW-0378">Hydrolase</keyword>
<dbReference type="EMBL" id="CP040915">
    <property type="protein sequence ID" value="QDC23421.1"/>
    <property type="molecule type" value="Genomic_DNA"/>
</dbReference>
<dbReference type="InterPro" id="IPR029045">
    <property type="entry name" value="ClpP/crotonase-like_dom_sf"/>
</dbReference>
<dbReference type="OrthoDB" id="9764363at2"/>
<dbReference type="Proteomes" id="UP000314616">
    <property type="component" value="Chromosome"/>
</dbReference>
<organism evidence="6 7">
    <name type="scientific">Georgenia yuyongxinii</name>
    <dbReference type="NCBI Taxonomy" id="2589797"/>
    <lineage>
        <taxon>Bacteria</taxon>
        <taxon>Bacillati</taxon>
        <taxon>Actinomycetota</taxon>
        <taxon>Actinomycetes</taxon>
        <taxon>Micrococcales</taxon>
        <taxon>Bogoriellaceae</taxon>
        <taxon>Georgenia</taxon>
    </lineage>
</organism>
<dbReference type="PANTHER" id="PTHR33209">
    <property type="entry name" value="PROTEASE 4"/>
    <property type="match status" value="1"/>
</dbReference>
<dbReference type="InterPro" id="IPR047272">
    <property type="entry name" value="S49_SppA_C"/>
</dbReference>
<dbReference type="GO" id="GO:0008236">
    <property type="term" value="F:serine-type peptidase activity"/>
    <property type="evidence" value="ECO:0007669"/>
    <property type="project" value="UniProtKB-KW"/>
</dbReference>
<dbReference type="InterPro" id="IPR047217">
    <property type="entry name" value="S49_SppA_67K_type_N"/>
</dbReference>
<dbReference type="CDD" id="cd07023">
    <property type="entry name" value="S49_Sppa_N_C"/>
    <property type="match status" value="1"/>
</dbReference>
<evidence type="ECO:0000256" key="1">
    <source>
        <dbReference type="ARBA" id="ARBA00008683"/>
    </source>
</evidence>
<evidence type="ECO:0000256" key="2">
    <source>
        <dbReference type="ARBA" id="ARBA00022670"/>
    </source>
</evidence>
<name>A0A5B8C1N9_9MICO</name>
<dbReference type="InterPro" id="IPR002142">
    <property type="entry name" value="Peptidase_S49"/>
</dbReference>
<dbReference type="Gene3D" id="3.90.226.10">
    <property type="entry name" value="2-enoyl-CoA Hydratase, Chain A, domain 1"/>
    <property type="match status" value="2"/>
</dbReference>
<dbReference type="Pfam" id="PF01343">
    <property type="entry name" value="Peptidase_S49"/>
    <property type="match status" value="2"/>
</dbReference>
<dbReference type="Gene3D" id="6.20.330.10">
    <property type="match status" value="1"/>
</dbReference>
<evidence type="ECO:0000256" key="4">
    <source>
        <dbReference type="ARBA" id="ARBA00022825"/>
    </source>
</evidence>
<sequence>MARLPERLRLALSPDHADSAGPDWVVLDLHGSYPTHRTAPLQAMLQRTESFEALADRLDRIGKASWVRGVLVRVGGLTVGLATAHALGALLGRLAGKKRVVGYLPQVSMRSLLVTAALEEVVAPESAEVSVPGFAAEQLYLGSFLGRRGIAFENLRIREYKSALTRFSDDRMDEYNREQLTAYLDSAETGWVREVARTRRLDEARMRAVLDADLTNAAQLLDAGLITRIAYDDEIVTPVDQHWGRALELIRPQLSAKKLTRKVDGVAIVPVIGAIVSGRSRGGPPMPFGTGPLAGADTVVAALRKAQRDEHTKAIVLFVDSGGGSALASDLICRAVARSDKPVVAVMGEVAGSGGYYVLAQARHVVASPFTITGSIGVVVGKPVLTQFNERHGLNPELVGREKALFASPARSFSDDERAWAEKMMREVYDRFVDRVARGRRLTAARVDEIGRGRIWSGADALEIGLVDELGDLQAGLAVARRLSGLPDDAPVRTVGAGFTVPGTPSFAKDPAAALAALWPFGQERVLTWLDRAVTIR</sequence>
<protein>
    <submittedName>
        <fullName evidence="6">S49 family peptidase</fullName>
    </submittedName>
</protein>
<dbReference type="GO" id="GO:0006508">
    <property type="term" value="P:proteolysis"/>
    <property type="evidence" value="ECO:0007669"/>
    <property type="project" value="UniProtKB-KW"/>
</dbReference>
<dbReference type="CDD" id="cd07018">
    <property type="entry name" value="S49_SppA_67K_type"/>
    <property type="match status" value="1"/>
</dbReference>
<gene>
    <name evidence="6" type="ORF">FE374_01155</name>
</gene>
<dbReference type="KEGG" id="gyu:FE374_01155"/>
<dbReference type="SUPFAM" id="SSF52096">
    <property type="entry name" value="ClpP/crotonase"/>
    <property type="match status" value="2"/>
</dbReference>
<dbReference type="AlphaFoldDB" id="A0A5B8C1N9"/>
<comment type="similarity">
    <text evidence="1">Belongs to the peptidase S49 family.</text>
</comment>
<feature type="domain" description="Peptidase S49" evidence="5">
    <location>
        <begin position="97"/>
        <end position="241"/>
    </location>
</feature>
<reference evidence="6 7" key="1">
    <citation type="submission" date="2019-05" db="EMBL/GenBank/DDBJ databases">
        <title>Georgenia *** sp. nov., and Georgenia *** sp. nov., isolated from the intestinal contents of plateau pika (Ochotona curzoniae) in the Qinghai-Tibet plateau of China.</title>
        <authorList>
            <person name="Tian Z."/>
        </authorList>
    </citation>
    <scope>NUCLEOTIDE SEQUENCE [LARGE SCALE GENOMIC DNA]</scope>
    <source>
        <strain evidence="6 7">Z443</strain>
    </source>
</reference>